<organism evidence="2 3">
    <name type="scientific">Streptococcus suis</name>
    <dbReference type="NCBI Taxonomy" id="1307"/>
    <lineage>
        <taxon>Bacteria</taxon>
        <taxon>Bacillati</taxon>
        <taxon>Bacillota</taxon>
        <taxon>Bacilli</taxon>
        <taxon>Lactobacillales</taxon>
        <taxon>Streptococcaceae</taxon>
        <taxon>Streptococcus</taxon>
    </lineage>
</organism>
<dbReference type="Pfam" id="PF23857">
    <property type="entry name" value="Phage_TAC_19"/>
    <property type="match status" value="1"/>
</dbReference>
<evidence type="ECO:0000313" key="2">
    <source>
        <dbReference type="EMBL" id="CYU68437.1"/>
    </source>
</evidence>
<feature type="region of interest" description="Disordered" evidence="1">
    <location>
        <begin position="92"/>
        <end position="114"/>
    </location>
</feature>
<reference evidence="2 3" key="1">
    <citation type="submission" date="2016-02" db="EMBL/GenBank/DDBJ databases">
        <authorList>
            <consortium name="Pathogen Informatics"/>
        </authorList>
    </citation>
    <scope>NUCLEOTIDE SEQUENCE [LARGE SCALE GENOMIC DNA]</scope>
    <source>
        <strain evidence="2 3">LSS59</strain>
    </source>
</reference>
<dbReference type="EMBL" id="FIHG01000001">
    <property type="protein sequence ID" value="CYU68437.1"/>
    <property type="molecule type" value="Genomic_DNA"/>
</dbReference>
<sequence>MAKLELTLHDENGYEKVIRENHVSGQKLLDYLKMLEEFEKKSGKMTAYDFIARKVEFLASLFTAEVVSPEDILKGVPSWDLVRTVDDLLDKAMGAKGDDPKLESSLSKKLETDT</sequence>
<dbReference type="Proteomes" id="UP000073200">
    <property type="component" value="Unassembled WGS sequence"/>
</dbReference>
<dbReference type="AlphaFoldDB" id="A0A0Z8EUG7"/>
<dbReference type="InterPro" id="IPR057006">
    <property type="entry name" value="Phage_TAC_19"/>
</dbReference>
<feature type="compositionally biased region" description="Basic and acidic residues" evidence="1">
    <location>
        <begin position="96"/>
        <end position="114"/>
    </location>
</feature>
<evidence type="ECO:0000256" key="1">
    <source>
        <dbReference type="SAM" id="MobiDB-lite"/>
    </source>
</evidence>
<dbReference type="NCBIfam" id="NF047360">
    <property type="entry name" value="tail_chap_PVL"/>
    <property type="match status" value="1"/>
</dbReference>
<name>A0A0Z8EUG7_STRSU</name>
<proteinExistence type="predicted"/>
<accession>A0A0Z8EUG7</accession>
<protein>
    <recommendedName>
        <fullName evidence="4">Phage protein</fullName>
    </recommendedName>
</protein>
<dbReference type="RefSeq" id="WP_044667645.1">
    <property type="nucleotide sequence ID" value="NZ_CEHP01000003.1"/>
</dbReference>
<evidence type="ECO:0008006" key="4">
    <source>
        <dbReference type="Google" id="ProtNLM"/>
    </source>
</evidence>
<evidence type="ECO:0000313" key="3">
    <source>
        <dbReference type="Proteomes" id="UP000073200"/>
    </source>
</evidence>
<gene>
    <name evidence="2" type="ORF">ERS132421_00246</name>
</gene>